<keyword evidence="6" id="KW-1185">Reference proteome</keyword>
<accession>A0A6A4GXJ2</accession>
<dbReference type="PANTHER" id="PTHR47706:SF4">
    <property type="entry name" value="NMRA-LIKE DOMAIN-CONTAINING PROTEIN"/>
    <property type="match status" value="1"/>
</dbReference>
<dbReference type="GO" id="GO:0016491">
    <property type="term" value="F:oxidoreductase activity"/>
    <property type="evidence" value="ECO:0007669"/>
    <property type="project" value="UniProtKB-KW"/>
</dbReference>
<protein>
    <submittedName>
        <fullName evidence="5">NAD(P)-binding protein</fullName>
    </submittedName>
</protein>
<evidence type="ECO:0000259" key="4">
    <source>
        <dbReference type="Pfam" id="PF05368"/>
    </source>
</evidence>
<keyword evidence="2" id="KW-0521">NADP</keyword>
<dbReference type="AlphaFoldDB" id="A0A6A4GXJ2"/>
<dbReference type="InterPro" id="IPR051609">
    <property type="entry name" value="NmrA/Isoflavone_reductase-like"/>
</dbReference>
<feature type="domain" description="NmrA-like" evidence="4">
    <location>
        <begin position="30"/>
        <end position="294"/>
    </location>
</feature>
<name>A0A6A4GXJ2_9AGAR</name>
<dbReference type="OrthoDB" id="9974981at2759"/>
<dbReference type="SUPFAM" id="SSF51735">
    <property type="entry name" value="NAD(P)-binding Rossmann-fold domains"/>
    <property type="match status" value="1"/>
</dbReference>
<reference evidence="5" key="1">
    <citation type="journal article" date="2019" name="Environ. Microbiol.">
        <title>Fungal ecological strategies reflected in gene transcription - a case study of two litter decomposers.</title>
        <authorList>
            <person name="Barbi F."/>
            <person name="Kohler A."/>
            <person name="Barry K."/>
            <person name="Baskaran P."/>
            <person name="Daum C."/>
            <person name="Fauchery L."/>
            <person name="Ihrmark K."/>
            <person name="Kuo A."/>
            <person name="LaButti K."/>
            <person name="Lipzen A."/>
            <person name="Morin E."/>
            <person name="Grigoriev I.V."/>
            <person name="Henrissat B."/>
            <person name="Lindahl B."/>
            <person name="Martin F."/>
        </authorList>
    </citation>
    <scope>NUCLEOTIDE SEQUENCE</scope>
    <source>
        <strain evidence="5">JB14</strain>
    </source>
</reference>
<dbReference type="InterPro" id="IPR036291">
    <property type="entry name" value="NAD(P)-bd_dom_sf"/>
</dbReference>
<evidence type="ECO:0000313" key="5">
    <source>
        <dbReference type="EMBL" id="KAE9390481.1"/>
    </source>
</evidence>
<dbReference type="Pfam" id="PF05368">
    <property type="entry name" value="NmrA"/>
    <property type="match status" value="1"/>
</dbReference>
<dbReference type="Proteomes" id="UP000799118">
    <property type="component" value="Unassembled WGS sequence"/>
</dbReference>
<proteinExistence type="inferred from homology"/>
<dbReference type="PANTHER" id="PTHR47706">
    <property type="entry name" value="NMRA-LIKE FAMILY PROTEIN"/>
    <property type="match status" value="1"/>
</dbReference>
<organism evidence="5 6">
    <name type="scientific">Gymnopus androsaceus JB14</name>
    <dbReference type="NCBI Taxonomy" id="1447944"/>
    <lineage>
        <taxon>Eukaryota</taxon>
        <taxon>Fungi</taxon>
        <taxon>Dikarya</taxon>
        <taxon>Basidiomycota</taxon>
        <taxon>Agaricomycotina</taxon>
        <taxon>Agaricomycetes</taxon>
        <taxon>Agaricomycetidae</taxon>
        <taxon>Agaricales</taxon>
        <taxon>Marasmiineae</taxon>
        <taxon>Omphalotaceae</taxon>
        <taxon>Gymnopus</taxon>
    </lineage>
</organism>
<evidence type="ECO:0000256" key="1">
    <source>
        <dbReference type="ARBA" id="ARBA00005725"/>
    </source>
</evidence>
<dbReference type="EMBL" id="ML769656">
    <property type="protein sequence ID" value="KAE9390481.1"/>
    <property type="molecule type" value="Genomic_DNA"/>
</dbReference>
<comment type="similarity">
    <text evidence="1">Belongs to the NmrA-type oxidoreductase family. Isoflavone reductase subfamily.</text>
</comment>
<keyword evidence="3" id="KW-0560">Oxidoreductase</keyword>
<sequence length="299" mass="33727">MKSQRIAVAGGTGKFGRHIVEEEISYAGSSAPIVTVDYQDQGSIRKVLNEYQIDTIISTIASVDTPEGFIGAQESLLRAGLSVPTFRRFAPSEFAVDSEQVKGVKLYQTKLPILRSLEEVKAERGDSFEYSRFNCGIFMNYLGFGNTKPEGHKAFGHLAHFPYMIDLSKQKADVPGDGEKEIVYTRVEDVGKFVAAATQLEVWEKYNDMAGEVMTINQVIRICEEIRGAKFDVKYNTREDIVAKMSPNSDIATLMANFQWEFYLAYIDGDCDIKRPINLNKLVDVKPMGVREFLEQWWT</sequence>
<gene>
    <name evidence="5" type="ORF">BT96DRAFT_959777</name>
</gene>
<evidence type="ECO:0000256" key="2">
    <source>
        <dbReference type="ARBA" id="ARBA00022857"/>
    </source>
</evidence>
<evidence type="ECO:0000313" key="6">
    <source>
        <dbReference type="Proteomes" id="UP000799118"/>
    </source>
</evidence>
<dbReference type="InterPro" id="IPR008030">
    <property type="entry name" value="NmrA-like"/>
</dbReference>
<dbReference type="Gene3D" id="3.40.50.720">
    <property type="entry name" value="NAD(P)-binding Rossmann-like Domain"/>
    <property type="match status" value="1"/>
</dbReference>
<evidence type="ECO:0000256" key="3">
    <source>
        <dbReference type="ARBA" id="ARBA00023002"/>
    </source>
</evidence>